<evidence type="ECO:0000313" key="4">
    <source>
        <dbReference type="Proteomes" id="UP000677305"/>
    </source>
</evidence>
<evidence type="ECO:0000313" key="3">
    <source>
        <dbReference type="EMBL" id="QUH27420.1"/>
    </source>
</evidence>
<evidence type="ECO:0000256" key="2">
    <source>
        <dbReference type="ARBA" id="ARBA00022679"/>
    </source>
</evidence>
<dbReference type="CDD" id="cd02440">
    <property type="entry name" value="AdoMet_MTases"/>
    <property type="match status" value="1"/>
</dbReference>
<dbReference type="Pfam" id="PF03602">
    <property type="entry name" value="Cons_hypoth95"/>
    <property type="match status" value="1"/>
</dbReference>
<dbReference type="RefSeq" id="WP_212691803.1">
    <property type="nucleotide sequence ID" value="NZ_CP058561.1"/>
</dbReference>
<dbReference type="Proteomes" id="UP000677305">
    <property type="component" value="Chromosome"/>
</dbReference>
<dbReference type="Gene3D" id="3.40.50.150">
    <property type="entry name" value="Vaccinia Virus protein VP39"/>
    <property type="match status" value="1"/>
</dbReference>
<dbReference type="SUPFAM" id="SSF53335">
    <property type="entry name" value="S-adenosyl-L-methionine-dependent methyltransferases"/>
    <property type="match status" value="1"/>
</dbReference>
<keyword evidence="1 3" id="KW-0489">Methyltransferase</keyword>
<dbReference type="KEGG" id="vgu:HYG85_00180"/>
<dbReference type="PANTHER" id="PTHR43542">
    <property type="entry name" value="METHYLTRANSFERASE"/>
    <property type="match status" value="1"/>
</dbReference>
<dbReference type="InterPro" id="IPR004398">
    <property type="entry name" value="RNA_MeTrfase_RsmD"/>
</dbReference>
<dbReference type="InterPro" id="IPR029063">
    <property type="entry name" value="SAM-dependent_MTases_sf"/>
</dbReference>
<name>A0A8J8M783_9FIRM</name>
<keyword evidence="4" id="KW-1185">Reference proteome</keyword>
<dbReference type="EMBL" id="CP058561">
    <property type="protein sequence ID" value="QUH27420.1"/>
    <property type="molecule type" value="Genomic_DNA"/>
</dbReference>
<keyword evidence="2 3" id="KW-0808">Transferase</keyword>
<reference evidence="3 4" key="1">
    <citation type="submission" date="2020-07" db="EMBL/GenBank/DDBJ databases">
        <title>Vallitalea guaymasensis genome.</title>
        <authorList>
            <person name="Postec A."/>
        </authorList>
    </citation>
    <scope>NUCLEOTIDE SEQUENCE [LARGE SCALE GENOMIC DNA]</scope>
    <source>
        <strain evidence="3 4">Ra1766G1</strain>
    </source>
</reference>
<dbReference type="GO" id="GO:0052913">
    <property type="term" value="F:16S rRNA (guanine(966)-N(2))-methyltransferase activity"/>
    <property type="evidence" value="ECO:0007669"/>
    <property type="project" value="UniProtKB-EC"/>
</dbReference>
<gene>
    <name evidence="3" type="primary">rsmD</name>
    <name evidence="3" type="ORF">HYG85_00180</name>
</gene>
<dbReference type="PIRSF" id="PIRSF004553">
    <property type="entry name" value="CHP00095"/>
    <property type="match status" value="1"/>
</dbReference>
<dbReference type="EC" id="2.1.1.171" evidence="3"/>
<dbReference type="PROSITE" id="PS00092">
    <property type="entry name" value="N6_MTASE"/>
    <property type="match status" value="1"/>
</dbReference>
<dbReference type="PANTHER" id="PTHR43542:SF1">
    <property type="entry name" value="METHYLTRANSFERASE"/>
    <property type="match status" value="1"/>
</dbReference>
<protein>
    <submittedName>
        <fullName evidence="3">16S rRNA (Guanine(966)-N(2))-methyltransferase RsmD</fullName>
        <ecNumber evidence="3">2.1.1.171</ecNumber>
    </submittedName>
</protein>
<proteinExistence type="predicted"/>
<dbReference type="InterPro" id="IPR002052">
    <property type="entry name" value="DNA_methylase_N6_adenine_CS"/>
</dbReference>
<dbReference type="AlphaFoldDB" id="A0A8J8M783"/>
<evidence type="ECO:0000256" key="1">
    <source>
        <dbReference type="ARBA" id="ARBA00022603"/>
    </source>
</evidence>
<organism evidence="3 4">
    <name type="scientific">Vallitalea guaymasensis</name>
    <dbReference type="NCBI Taxonomy" id="1185412"/>
    <lineage>
        <taxon>Bacteria</taxon>
        <taxon>Bacillati</taxon>
        <taxon>Bacillota</taxon>
        <taxon>Clostridia</taxon>
        <taxon>Lachnospirales</taxon>
        <taxon>Vallitaleaceae</taxon>
        <taxon>Vallitalea</taxon>
    </lineage>
</organism>
<accession>A0A8J8M783</accession>
<sequence>MRVIAGKARRINLITPKGLDVRPTTDRTKETLFNIINVDVYDSRFLDLFSGSGAIGIEALSRGAGSAAFVEKSIDSLKCIKDNLEKTKLSDMAKIYKIDVIHALNKFYTNNEKFDIIFMDPPYDKGWESKVISLIEQNDLLDRDGMIICESSIDTTFVFIDDTKYEISKEKLFRTNKFTFIKHSHKVD</sequence>
<dbReference type="GO" id="GO:0003676">
    <property type="term" value="F:nucleic acid binding"/>
    <property type="evidence" value="ECO:0007669"/>
    <property type="project" value="InterPro"/>
</dbReference>
<dbReference type="NCBIfam" id="TIGR00095">
    <property type="entry name" value="16S rRNA (guanine(966)-N(2))-methyltransferase RsmD"/>
    <property type="match status" value="1"/>
</dbReference>